<dbReference type="InParanoid" id="A0A1V8T307"/>
<gene>
    <name evidence="1" type="ORF">B0A48_09792</name>
</gene>
<proteinExistence type="predicted"/>
<evidence type="ECO:0000313" key="1">
    <source>
        <dbReference type="EMBL" id="OQO05699.1"/>
    </source>
</evidence>
<comment type="caution">
    <text evidence="1">The sequence shown here is derived from an EMBL/GenBank/DDBJ whole genome shotgun (WGS) entry which is preliminary data.</text>
</comment>
<organism evidence="1 2">
    <name type="scientific">Cryoendolithus antarcticus</name>
    <dbReference type="NCBI Taxonomy" id="1507870"/>
    <lineage>
        <taxon>Eukaryota</taxon>
        <taxon>Fungi</taxon>
        <taxon>Dikarya</taxon>
        <taxon>Ascomycota</taxon>
        <taxon>Pezizomycotina</taxon>
        <taxon>Dothideomycetes</taxon>
        <taxon>Dothideomycetidae</taxon>
        <taxon>Cladosporiales</taxon>
        <taxon>Cladosporiaceae</taxon>
        <taxon>Cryoendolithus</taxon>
    </lineage>
</organism>
<protein>
    <submittedName>
        <fullName evidence="1">Uncharacterized protein</fullName>
    </submittedName>
</protein>
<sequence length="95" mass="10255">MPSKFVELLDTTAAPYSHNNVSLEAVLAETRQRSESTSTTRGIENAIPYFTSYGSDQDEAERLLAPEEVMTTSVVQESDTTVTALATISSPTVTP</sequence>
<reference evidence="2" key="1">
    <citation type="submission" date="2017-03" db="EMBL/GenBank/DDBJ databases">
        <title>Genomes of endolithic fungi from Antarctica.</title>
        <authorList>
            <person name="Coleine C."/>
            <person name="Masonjones S."/>
            <person name="Stajich J.E."/>
        </authorList>
    </citation>
    <scope>NUCLEOTIDE SEQUENCE [LARGE SCALE GENOMIC DNA]</scope>
    <source>
        <strain evidence="2">CCFEE 5527</strain>
    </source>
</reference>
<keyword evidence="2" id="KW-1185">Reference proteome</keyword>
<dbReference type="AlphaFoldDB" id="A0A1V8T307"/>
<dbReference type="Proteomes" id="UP000192596">
    <property type="component" value="Unassembled WGS sequence"/>
</dbReference>
<dbReference type="OrthoDB" id="3935322at2759"/>
<accession>A0A1V8T307</accession>
<name>A0A1V8T307_9PEZI</name>
<evidence type="ECO:0000313" key="2">
    <source>
        <dbReference type="Proteomes" id="UP000192596"/>
    </source>
</evidence>
<dbReference type="EMBL" id="NAJO01000018">
    <property type="protein sequence ID" value="OQO05699.1"/>
    <property type="molecule type" value="Genomic_DNA"/>
</dbReference>